<feature type="transmembrane region" description="Helical" evidence="7">
    <location>
        <begin position="39"/>
        <end position="57"/>
    </location>
</feature>
<feature type="transmembrane region" description="Helical" evidence="7">
    <location>
        <begin position="137"/>
        <end position="159"/>
    </location>
</feature>
<keyword evidence="5 7" id="KW-1133">Transmembrane helix</keyword>
<protein>
    <submittedName>
        <fullName evidence="8">Permease</fullName>
    </submittedName>
</protein>
<evidence type="ECO:0000256" key="4">
    <source>
        <dbReference type="ARBA" id="ARBA00022692"/>
    </source>
</evidence>
<evidence type="ECO:0000256" key="1">
    <source>
        <dbReference type="ARBA" id="ARBA00004651"/>
    </source>
</evidence>
<feature type="transmembrane region" description="Helical" evidence="7">
    <location>
        <begin position="112"/>
        <end position="131"/>
    </location>
</feature>
<dbReference type="InterPro" id="IPR005524">
    <property type="entry name" value="DUF318"/>
</dbReference>
<keyword evidence="9" id="KW-1185">Reference proteome</keyword>
<accession>A0ABX2YB37</accession>
<evidence type="ECO:0000256" key="6">
    <source>
        <dbReference type="ARBA" id="ARBA00023136"/>
    </source>
</evidence>
<evidence type="ECO:0000313" key="9">
    <source>
        <dbReference type="Proteomes" id="UP000093159"/>
    </source>
</evidence>
<dbReference type="RefSeq" id="WP_066170308.1">
    <property type="nucleotide sequence ID" value="NZ_JANJGF010000001.1"/>
</dbReference>
<dbReference type="EMBL" id="LDIR01000002">
    <property type="protein sequence ID" value="OCL91547.1"/>
    <property type="molecule type" value="Genomic_DNA"/>
</dbReference>
<dbReference type="Proteomes" id="UP000093159">
    <property type="component" value="Unassembled WGS sequence"/>
</dbReference>
<feature type="transmembrane region" description="Helical" evidence="7">
    <location>
        <begin position="296"/>
        <end position="321"/>
    </location>
</feature>
<comment type="similarity">
    <text evidence="2">Belongs to the UPF0718 family.</text>
</comment>
<reference evidence="8 9" key="1">
    <citation type="submission" date="2015-05" db="EMBL/GenBank/DDBJ databases">
        <authorList>
            <person name="Rovetto F."/>
            <person name="Cocolin L."/>
            <person name="Illeghems K."/>
            <person name="Van Nieuwerburgh F."/>
            <person name="Houf K."/>
        </authorList>
    </citation>
    <scope>NUCLEOTIDE SEQUENCE [LARGE SCALE GENOMIC DNA]</scope>
    <source>
        <strain evidence="8 9">117434</strain>
    </source>
</reference>
<keyword evidence="6 7" id="KW-0472">Membrane</keyword>
<dbReference type="PANTHER" id="PTHR42775:SF1">
    <property type="entry name" value="PERMEASE RV2963-RELATED"/>
    <property type="match status" value="1"/>
</dbReference>
<dbReference type="Pfam" id="PF03773">
    <property type="entry name" value="ArsP_1"/>
    <property type="match status" value="1"/>
</dbReference>
<feature type="transmembrane region" description="Helical" evidence="7">
    <location>
        <begin position="203"/>
        <end position="223"/>
    </location>
</feature>
<name>A0ABX2YB37_9BACT</name>
<comment type="subcellular location">
    <subcellularLocation>
        <location evidence="1">Cell membrane</location>
        <topology evidence="1">Multi-pass membrane protein</topology>
    </subcellularLocation>
</comment>
<sequence length="322" mass="35647">MFDWLIKLSSILVFDKLGFEEGSHLGEALHFFIYDTIKIFILIIAIVYIVTLLRSYLPLDKIRDYLSGKHKFIGHIFASIFGMTTPFCSCSAIPLFVGFLQARIPLGVTFSYLISAPLGDAVVLAMMFSIFGLKITLLYIAFALTIAIVAGLIIGAMNLEKEILIEVKAIDSCCSGSKEYKQDSFKEKLFEAFEYTKDIFKKLYIYVIIGIAIGAFIHGYIPSDFIEKYAGGDVWYAPIVAVVMAVPMYSNAAGILPLVEVLTQKGVLMGTALSFMMAVVAVSLPEAMILKRVMSLKLITIFFSIVAIAIICIGYIFNYLIG</sequence>
<evidence type="ECO:0000256" key="2">
    <source>
        <dbReference type="ARBA" id="ARBA00006386"/>
    </source>
</evidence>
<comment type="caution">
    <text evidence="8">The sequence shown here is derived from an EMBL/GenBank/DDBJ whole genome shotgun (WGS) entry which is preliminary data.</text>
</comment>
<dbReference type="InterPro" id="IPR053166">
    <property type="entry name" value="UPF0718_permease"/>
</dbReference>
<evidence type="ECO:0000256" key="7">
    <source>
        <dbReference type="SAM" id="Phobius"/>
    </source>
</evidence>
<evidence type="ECO:0000313" key="8">
    <source>
        <dbReference type="EMBL" id="OCL91547.1"/>
    </source>
</evidence>
<dbReference type="PANTHER" id="PTHR42775">
    <property type="entry name" value="PERMEASE RV2963-RELATED"/>
    <property type="match status" value="1"/>
</dbReference>
<feature type="transmembrane region" description="Helical" evidence="7">
    <location>
        <begin position="235"/>
        <end position="259"/>
    </location>
</feature>
<feature type="transmembrane region" description="Helical" evidence="7">
    <location>
        <begin position="77"/>
        <end position="100"/>
    </location>
</feature>
<organism evidence="8 9">
    <name type="scientific">Arcobacter porcinus</name>
    <dbReference type="NCBI Taxonomy" id="1935204"/>
    <lineage>
        <taxon>Bacteria</taxon>
        <taxon>Pseudomonadati</taxon>
        <taxon>Campylobacterota</taxon>
        <taxon>Epsilonproteobacteria</taxon>
        <taxon>Campylobacterales</taxon>
        <taxon>Arcobacteraceae</taxon>
        <taxon>Arcobacter</taxon>
    </lineage>
</organism>
<evidence type="ECO:0000256" key="3">
    <source>
        <dbReference type="ARBA" id="ARBA00022475"/>
    </source>
</evidence>
<keyword evidence="4 7" id="KW-0812">Transmembrane</keyword>
<keyword evidence="3" id="KW-1003">Cell membrane</keyword>
<gene>
    <name evidence="8" type="ORF">AAX28_01287</name>
</gene>
<evidence type="ECO:0000256" key="5">
    <source>
        <dbReference type="ARBA" id="ARBA00022989"/>
    </source>
</evidence>
<proteinExistence type="inferred from homology"/>
<feature type="transmembrane region" description="Helical" evidence="7">
    <location>
        <begin position="266"/>
        <end position="284"/>
    </location>
</feature>